<dbReference type="eggNOG" id="ENOG5031RP4">
    <property type="taxonomic scope" value="Bacteria"/>
</dbReference>
<feature type="transmembrane region" description="Helical" evidence="1">
    <location>
        <begin position="6"/>
        <end position="24"/>
    </location>
</feature>
<organism evidence="2 3">
    <name type="scientific">Actinomadura madurae</name>
    <dbReference type="NCBI Taxonomy" id="1993"/>
    <lineage>
        <taxon>Bacteria</taxon>
        <taxon>Bacillati</taxon>
        <taxon>Actinomycetota</taxon>
        <taxon>Actinomycetes</taxon>
        <taxon>Streptosporangiales</taxon>
        <taxon>Thermomonosporaceae</taxon>
        <taxon>Actinomadura</taxon>
    </lineage>
</organism>
<gene>
    <name evidence="2" type="ORF">SAMN04489713_105334</name>
</gene>
<dbReference type="EMBL" id="FOVH01000005">
    <property type="protein sequence ID" value="SFO37903.1"/>
    <property type="molecule type" value="Genomic_DNA"/>
</dbReference>
<feature type="transmembrane region" description="Helical" evidence="1">
    <location>
        <begin position="54"/>
        <end position="75"/>
    </location>
</feature>
<dbReference type="Proteomes" id="UP000183413">
    <property type="component" value="Unassembled WGS sequence"/>
</dbReference>
<dbReference type="OrthoDB" id="161967at2"/>
<evidence type="ECO:0000256" key="1">
    <source>
        <dbReference type="SAM" id="Phobius"/>
    </source>
</evidence>
<feature type="transmembrane region" description="Helical" evidence="1">
    <location>
        <begin position="81"/>
        <end position="106"/>
    </location>
</feature>
<name>A0A1I5GPN8_9ACTN</name>
<reference evidence="2 3" key="1">
    <citation type="submission" date="2016-10" db="EMBL/GenBank/DDBJ databases">
        <authorList>
            <person name="de Groot N.N."/>
        </authorList>
    </citation>
    <scope>NUCLEOTIDE SEQUENCE [LARGE SCALE GENOMIC DNA]</scope>
    <source>
        <strain evidence="2 3">DSM 43067</strain>
    </source>
</reference>
<keyword evidence="1" id="KW-0812">Transmembrane</keyword>
<evidence type="ECO:0000313" key="3">
    <source>
        <dbReference type="Proteomes" id="UP000183413"/>
    </source>
</evidence>
<dbReference type="STRING" id="1993.SAMN04489713_105334"/>
<sequence>MSAGGTAAGAFVGTLVLTTVLRTASEFKLTRMDLPFLLGTAVTGDRARAKAIGYLMHFVNGELFAFVYYAVFLAIGHAGWWLGALFGLMHGIFAGTALVNVLLPLVHPRMGSPMTSAPKAAQLEPPGFLMLNYGPSTPLVTVLAHVAFGAIVGGFTSLGTPG</sequence>
<keyword evidence="1" id="KW-0472">Membrane</keyword>
<evidence type="ECO:0000313" key="2">
    <source>
        <dbReference type="EMBL" id="SFO37903.1"/>
    </source>
</evidence>
<dbReference type="InParanoid" id="A0A1I5GPN8"/>
<dbReference type="AlphaFoldDB" id="A0A1I5GPN8"/>
<proteinExistence type="predicted"/>
<protein>
    <recommendedName>
        <fullName evidence="4">DUF1440 domain-containing protein</fullName>
    </recommendedName>
</protein>
<dbReference type="GeneID" id="99652237"/>
<accession>A0A1I5GPN8</accession>
<keyword evidence="3" id="KW-1185">Reference proteome</keyword>
<keyword evidence="1" id="KW-1133">Transmembrane helix</keyword>
<dbReference type="RefSeq" id="WP_021591429.1">
    <property type="nucleotide sequence ID" value="NZ_CP083237.1"/>
</dbReference>
<evidence type="ECO:0008006" key="4">
    <source>
        <dbReference type="Google" id="ProtNLM"/>
    </source>
</evidence>